<dbReference type="Proteomes" id="UP001057474">
    <property type="component" value="Chromosome"/>
</dbReference>
<keyword evidence="2" id="KW-1185">Reference proteome</keyword>
<name>A0ABY4Y996_9GAMM</name>
<sequence length="556" mass="62246">MKKLVLFGCMLLWSVCWGSECRHRQNVALYFKESGTNSIELTAYKGEVKTIPMTMAYSYLHGSKYWGFIPSPVDVRVESLGAPCPTLPYDLGCKPYLNAICNMNVILDTNALKIGQKYSAKFVFVTYHRDQPRSYPMESIVTIIPRPLSMQVIPPQKATMGIEFTYPLRNVVNNYFENAPVSLLMSDADKQKLNNYGFSFDPLDFSFKGTPKKVGSIKFQVGATKGQRSTSRVDMTINVEYKTQDKPRFKANVPIPGATLNKTYQLNLMTLLENTPGFNVTNQITFKIDDNSKVKSNLLLSAENNLVLEGKPNPALAGDMAILTVTATSNTGGDSENPYELRIPVAYDSSKTPSIELFELEQSVEEQFSVDLSQYLKNPAQDSSLAVMIDQIEPEPEKIDIAKAFRIQISPQNPKILEGYIPESAVGKKYYITLHANTHTGGDSAQIRVPLQVSIDETLTPRFRQDNPQLPLLIPGQPFAHDFVANRDVWPEYENMPYEIRFVEGYSPPPWLKLKNNKLFSEANVPMATKDIEVTLVIKNIPGGASHPITLFLSVP</sequence>
<proteinExistence type="predicted"/>
<evidence type="ECO:0000313" key="1">
    <source>
        <dbReference type="EMBL" id="USQ13732.1"/>
    </source>
</evidence>
<accession>A0ABY4Y996</accession>
<organism evidence="1 2">
    <name type="scientific">Legionella lytica</name>
    <dbReference type="NCBI Taxonomy" id="96232"/>
    <lineage>
        <taxon>Bacteria</taxon>
        <taxon>Pseudomonadati</taxon>
        <taxon>Pseudomonadota</taxon>
        <taxon>Gammaproteobacteria</taxon>
        <taxon>Legionellales</taxon>
        <taxon>Legionellaceae</taxon>
        <taxon>Legionella</taxon>
    </lineage>
</organism>
<gene>
    <name evidence="1" type="ORF">J2N86_13815</name>
</gene>
<reference evidence="1" key="1">
    <citation type="submission" date="2021-03" db="EMBL/GenBank/DDBJ databases">
        <title>Legionella lytica PCM 2298.</title>
        <authorList>
            <person name="Koper P."/>
        </authorList>
    </citation>
    <scope>NUCLEOTIDE SEQUENCE</scope>
    <source>
        <strain evidence="1">PCM 2298</strain>
    </source>
</reference>
<dbReference type="InterPro" id="IPR013783">
    <property type="entry name" value="Ig-like_fold"/>
</dbReference>
<evidence type="ECO:0000313" key="2">
    <source>
        <dbReference type="Proteomes" id="UP001057474"/>
    </source>
</evidence>
<dbReference type="RefSeq" id="WP_252580054.1">
    <property type="nucleotide sequence ID" value="NZ_CP071527.1"/>
</dbReference>
<dbReference type="EMBL" id="CP071527">
    <property type="protein sequence ID" value="USQ13732.1"/>
    <property type="molecule type" value="Genomic_DNA"/>
</dbReference>
<protein>
    <submittedName>
        <fullName evidence="1">Uncharacterized protein</fullName>
    </submittedName>
</protein>
<dbReference type="Gene3D" id="2.60.40.10">
    <property type="entry name" value="Immunoglobulins"/>
    <property type="match status" value="1"/>
</dbReference>